<evidence type="ECO:0000256" key="1">
    <source>
        <dbReference type="SAM" id="Phobius"/>
    </source>
</evidence>
<proteinExistence type="predicted"/>
<keyword evidence="3" id="KW-1185">Reference proteome</keyword>
<reference evidence="2" key="1">
    <citation type="submission" date="2023-06" db="EMBL/GenBank/DDBJ databases">
        <title>Genome-scale phylogeny and comparative genomics of the fungal order Sordariales.</title>
        <authorList>
            <consortium name="Lawrence Berkeley National Laboratory"/>
            <person name="Hensen N."/>
            <person name="Bonometti L."/>
            <person name="Westerberg I."/>
            <person name="Brannstrom I.O."/>
            <person name="Guillou S."/>
            <person name="Cros-Aarteil S."/>
            <person name="Calhoun S."/>
            <person name="Haridas S."/>
            <person name="Kuo A."/>
            <person name="Mondo S."/>
            <person name="Pangilinan J."/>
            <person name="Riley R."/>
            <person name="Labutti K."/>
            <person name="Andreopoulos B."/>
            <person name="Lipzen A."/>
            <person name="Chen C."/>
            <person name="Yanf M."/>
            <person name="Daum C."/>
            <person name="Ng V."/>
            <person name="Clum A."/>
            <person name="Steindorff A."/>
            <person name="Ohm R."/>
            <person name="Martin F."/>
            <person name="Silar P."/>
            <person name="Natvig D."/>
            <person name="Lalanne C."/>
            <person name="Gautier V."/>
            <person name="Ament-Velasquez S.L."/>
            <person name="Kruys A."/>
            <person name="Hutchinson M.I."/>
            <person name="Powell A.J."/>
            <person name="Barry K."/>
            <person name="Miller A.N."/>
            <person name="Grigoriev I.V."/>
            <person name="Debuchy R."/>
            <person name="Gladieux P."/>
            <person name="Thoren M.H."/>
            <person name="Johannesson H."/>
        </authorList>
    </citation>
    <scope>NUCLEOTIDE SEQUENCE</scope>
    <source>
        <strain evidence="2">SMH2532-1</strain>
    </source>
</reference>
<sequence>MARTMRGVRDAYRIFAKEDIAHIFYITWACVCVVLALDDDNYDYLLLNKDIIIKACLSVFAVPAADKLAFADPHFPSSVLAIFFIIAIISPKIFLALPFRDLSARQHNQ</sequence>
<keyword evidence="1" id="KW-1133">Transmembrane helix</keyword>
<feature type="transmembrane region" description="Helical" evidence="1">
    <location>
        <begin position="79"/>
        <end position="99"/>
    </location>
</feature>
<organism evidence="2 3">
    <name type="scientific">Cercophora newfieldiana</name>
    <dbReference type="NCBI Taxonomy" id="92897"/>
    <lineage>
        <taxon>Eukaryota</taxon>
        <taxon>Fungi</taxon>
        <taxon>Dikarya</taxon>
        <taxon>Ascomycota</taxon>
        <taxon>Pezizomycotina</taxon>
        <taxon>Sordariomycetes</taxon>
        <taxon>Sordariomycetidae</taxon>
        <taxon>Sordariales</taxon>
        <taxon>Lasiosphaeriaceae</taxon>
        <taxon>Cercophora</taxon>
    </lineage>
</organism>
<evidence type="ECO:0000313" key="2">
    <source>
        <dbReference type="EMBL" id="KAK0652777.1"/>
    </source>
</evidence>
<keyword evidence="1" id="KW-0472">Membrane</keyword>
<gene>
    <name evidence="2" type="ORF">B0T16DRAFT_455125</name>
</gene>
<keyword evidence="1" id="KW-0812">Transmembrane</keyword>
<protein>
    <submittedName>
        <fullName evidence="2">Uncharacterized protein</fullName>
    </submittedName>
</protein>
<dbReference type="Proteomes" id="UP001174936">
    <property type="component" value="Unassembled WGS sequence"/>
</dbReference>
<dbReference type="AlphaFoldDB" id="A0AA40CW26"/>
<evidence type="ECO:0000313" key="3">
    <source>
        <dbReference type="Proteomes" id="UP001174936"/>
    </source>
</evidence>
<name>A0AA40CW26_9PEZI</name>
<dbReference type="EMBL" id="JAULSV010000002">
    <property type="protein sequence ID" value="KAK0652777.1"/>
    <property type="molecule type" value="Genomic_DNA"/>
</dbReference>
<feature type="transmembrane region" description="Helical" evidence="1">
    <location>
        <begin position="20"/>
        <end position="37"/>
    </location>
</feature>
<comment type="caution">
    <text evidence="2">The sequence shown here is derived from an EMBL/GenBank/DDBJ whole genome shotgun (WGS) entry which is preliminary data.</text>
</comment>
<accession>A0AA40CW26</accession>